<sequence>MRPALAALLIALAAFSVRAEDFTGFYAGVNAGYALDAGDRSRPRPVFPADTPDSEEAKLPPSAASAARALESRREGASKLR</sequence>
<keyword evidence="2" id="KW-0732">Signal</keyword>
<reference evidence="3" key="1">
    <citation type="journal article" date="2021" name="Front. Microbiol.">
        <title>Comprehensive Comparative Genomics and Phenotyping of Methylobacterium Species.</title>
        <authorList>
            <person name="Alessa O."/>
            <person name="Ogura Y."/>
            <person name="Fujitani Y."/>
            <person name="Takami H."/>
            <person name="Hayashi T."/>
            <person name="Sahin N."/>
            <person name="Tani A."/>
        </authorList>
    </citation>
    <scope>NUCLEOTIDE SEQUENCE</scope>
    <source>
        <strain evidence="3">LMG 23639</strain>
    </source>
</reference>
<organism evidence="3 4">
    <name type="scientific">Methylobacterium jeotgali</name>
    <dbReference type="NCBI Taxonomy" id="381630"/>
    <lineage>
        <taxon>Bacteria</taxon>
        <taxon>Pseudomonadati</taxon>
        <taxon>Pseudomonadota</taxon>
        <taxon>Alphaproteobacteria</taxon>
        <taxon>Hyphomicrobiales</taxon>
        <taxon>Methylobacteriaceae</taxon>
        <taxon>Methylobacterium</taxon>
    </lineage>
</organism>
<evidence type="ECO:0008006" key="5">
    <source>
        <dbReference type="Google" id="ProtNLM"/>
    </source>
</evidence>
<feature type="compositionally biased region" description="Basic and acidic residues" evidence="1">
    <location>
        <begin position="70"/>
        <end position="81"/>
    </location>
</feature>
<accession>A0ABQ4SZE5</accession>
<feature type="chain" id="PRO_5045905298" description="Porin" evidence="2">
    <location>
        <begin position="20"/>
        <end position="81"/>
    </location>
</feature>
<protein>
    <recommendedName>
        <fullName evidence="5">Porin</fullName>
    </recommendedName>
</protein>
<evidence type="ECO:0000256" key="1">
    <source>
        <dbReference type="SAM" id="MobiDB-lite"/>
    </source>
</evidence>
<reference evidence="3" key="2">
    <citation type="submission" date="2021-08" db="EMBL/GenBank/DDBJ databases">
        <authorList>
            <person name="Tani A."/>
            <person name="Ola A."/>
            <person name="Ogura Y."/>
            <person name="Katsura K."/>
            <person name="Hayashi T."/>
        </authorList>
    </citation>
    <scope>NUCLEOTIDE SEQUENCE</scope>
    <source>
        <strain evidence="3">LMG 23639</strain>
    </source>
</reference>
<evidence type="ECO:0000313" key="4">
    <source>
        <dbReference type="Proteomes" id="UP001055102"/>
    </source>
</evidence>
<keyword evidence="4" id="KW-1185">Reference proteome</keyword>
<dbReference type="EMBL" id="BPQR01000083">
    <property type="protein sequence ID" value="GJE08580.1"/>
    <property type="molecule type" value="Genomic_DNA"/>
</dbReference>
<feature type="region of interest" description="Disordered" evidence="1">
    <location>
        <begin position="36"/>
        <end position="81"/>
    </location>
</feature>
<dbReference type="Proteomes" id="UP001055102">
    <property type="component" value="Unassembled WGS sequence"/>
</dbReference>
<feature type="signal peptide" evidence="2">
    <location>
        <begin position="1"/>
        <end position="19"/>
    </location>
</feature>
<name>A0ABQ4SZE5_9HYPH</name>
<proteinExistence type="predicted"/>
<gene>
    <name evidence="3" type="ORF">AOPFMNJM_3921</name>
</gene>
<comment type="caution">
    <text evidence="3">The sequence shown here is derived from an EMBL/GenBank/DDBJ whole genome shotgun (WGS) entry which is preliminary data.</text>
</comment>
<dbReference type="RefSeq" id="WP_238278402.1">
    <property type="nucleotide sequence ID" value="NZ_BPQR01000083.1"/>
</dbReference>
<evidence type="ECO:0000256" key="2">
    <source>
        <dbReference type="SAM" id="SignalP"/>
    </source>
</evidence>
<evidence type="ECO:0000313" key="3">
    <source>
        <dbReference type="EMBL" id="GJE08580.1"/>
    </source>
</evidence>
<feature type="compositionally biased region" description="Low complexity" evidence="1">
    <location>
        <begin position="59"/>
        <end position="69"/>
    </location>
</feature>